<dbReference type="PANTHER" id="PTHR33735">
    <property type="entry name" value="EXPRESSED PROTEIN"/>
    <property type="match status" value="1"/>
</dbReference>
<feature type="region of interest" description="Disordered" evidence="1">
    <location>
        <begin position="215"/>
        <end position="242"/>
    </location>
</feature>
<comment type="caution">
    <text evidence="2">The sequence shown here is derived from an EMBL/GenBank/DDBJ whole genome shotgun (WGS) entry which is preliminary data.</text>
</comment>
<proteinExistence type="predicted"/>
<name>A0A1R3K2F8_9ROSI</name>
<dbReference type="SUPFAM" id="SSF75708">
    <property type="entry name" value="Chemotaxis phosphatase CheZ"/>
    <property type="match status" value="1"/>
</dbReference>
<dbReference type="EMBL" id="AWUE01014793">
    <property type="protein sequence ID" value="OMP01280.1"/>
    <property type="molecule type" value="Genomic_DNA"/>
</dbReference>
<accession>A0A1R3K2F8</accession>
<protein>
    <submittedName>
        <fullName evidence="2">Uncharacterized protein</fullName>
    </submittedName>
</protein>
<dbReference type="OrthoDB" id="1927611at2759"/>
<organism evidence="2 3">
    <name type="scientific">Corchorus olitorius</name>
    <dbReference type="NCBI Taxonomy" id="93759"/>
    <lineage>
        <taxon>Eukaryota</taxon>
        <taxon>Viridiplantae</taxon>
        <taxon>Streptophyta</taxon>
        <taxon>Embryophyta</taxon>
        <taxon>Tracheophyta</taxon>
        <taxon>Spermatophyta</taxon>
        <taxon>Magnoliopsida</taxon>
        <taxon>eudicotyledons</taxon>
        <taxon>Gunneridae</taxon>
        <taxon>Pentapetalae</taxon>
        <taxon>rosids</taxon>
        <taxon>malvids</taxon>
        <taxon>Malvales</taxon>
        <taxon>Malvaceae</taxon>
        <taxon>Grewioideae</taxon>
        <taxon>Apeibeae</taxon>
        <taxon>Corchorus</taxon>
    </lineage>
</organism>
<gene>
    <name evidence="2" type="ORF">COLO4_11993</name>
</gene>
<sequence length="242" mass="27072">MESTKIIQPAALVGFSHLLARSKHNGRTYQNNILRNPTLRSTFGTDLRLQNSERSYRNMVVCNVGSGPSLPDPNPGSWKLWLLGMLMSVVLPFWRGKWGPLLKIKQEVETIIDTVEAVTDVVEKVAEQVEKVVDDIGNHLPEGKLKDALERIEDFAEDTAEHAHLAGEFIDKVEDVVENLEDKVESILEVEANFNDEKTKHKSEELAKEKCKVETLTEQVEEKGKDTTEEAKDDANNAAPAA</sequence>
<evidence type="ECO:0000313" key="2">
    <source>
        <dbReference type="EMBL" id="OMP01280.1"/>
    </source>
</evidence>
<feature type="compositionally biased region" description="Basic and acidic residues" evidence="1">
    <location>
        <begin position="215"/>
        <end position="235"/>
    </location>
</feature>
<dbReference type="AlphaFoldDB" id="A0A1R3K2F8"/>
<evidence type="ECO:0000313" key="3">
    <source>
        <dbReference type="Proteomes" id="UP000187203"/>
    </source>
</evidence>
<dbReference type="Proteomes" id="UP000187203">
    <property type="component" value="Unassembled WGS sequence"/>
</dbReference>
<dbReference type="PANTHER" id="PTHR33735:SF14">
    <property type="entry name" value="PHAGE CAPSID SCAFFOLDING PROTEIN (GPO) SERINE PEPTIDASE"/>
    <property type="match status" value="1"/>
</dbReference>
<dbReference type="STRING" id="93759.A0A1R3K2F8"/>
<evidence type="ECO:0000256" key="1">
    <source>
        <dbReference type="SAM" id="MobiDB-lite"/>
    </source>
</evidence>
<keyword evidence="3" id="KW-1185">Reference proteome</keyword>
<reference evidence="3" key="1">
    <citation type="submission" date="2013-09" db="EMBL/GenBank/DDBJ databases">
        <title>Corchorus olitorius genome sequencing.</title>
        <authorList>
            <person name="Alam M."/>
            <person name="Haque M.S."/>
            <person name="Islam M.S."/>
            <person name="Emdad E.M."/>
            <person name="Islam M.M."/>
            <person name="Ahmed B."/>
            <person name="Halim A."/>
            <person name="Hossen Q.M.M."/>
            <person name="Hossain M.Z."/>
            <person name="Ahmed R."/>
            <person name="Khan M.M."/>
            <person name="Islam R."/>
            <person name="Rashid M.M."/>
            <person name="Khan S.A."/>
            <person name="Rahman M.S."/>
            <person name="Alam M."/>
            <person name="Yahiya A.S."/>
            <person name="Khan M.S."/>
            <person name="Azam M.S."/>
            <person name="Haque T."/>
            <person name="Lashkar M.Z.H."/>
            <person name="Akhand A.I."/>
            <person name="Morshed G."/>
            <person name="Roy S."/>
            <person name="Uddin K.S."/>
            <person name="Rabeya T."/>
            <person name="Hossain A.S."/>
            <person name="Chowdhury A."/>
            <person name="Snigdha A.R."/>
            <person name="Mortoza M.S."/>
            <person name="Matin S.A."/>
            <person name="Hoque S.M.E."/>
            <person name="Islam M.K."/>
            <person name="Roy D.K."/>
            <person name="Haider R."/>
            <person name="Moosa M.M."/>
            <person name="Elias S.M."/>
            <person name="Hasan A.M."/>
            <person name="Jahan S."/>
            <person name="Shafiuddin M."/>
            <person name="Mahmood N."/>
            <person name="Shommy N.S."/>
        </authorList>
    </citation>
    <scope>NUCLEOTIDE SEQUENCE [LARGE SCALE GENOMIC DNA]</scope>
    <source>
        <strain evidence="3">cv. O-4</strain>
    </source>
</reference>